<dbReference type="Proteomes" id="UP001153331">
    <property type="component" value="Unassembled WGS sequence"/>
</dbReference>
<dbReference type="EMBL" id="JAPHNI010000153">
    <property type="protein sequence ID" value="KAJ8115191.1"/>
    <property type="molecule type" value="Genomic_DNA"/>
</dbReference>
<evidence type="ECO:0000313" key="1">
    <source>
        <dbReference type="EMBL" id="KAJ8115191.1"/>
    </source>
</evidence>
<name>A0ACC2IJ32_9PLEO</name>
<sequence>MTASLACLQARIESFSAPATSKSRRTSTKSKKAPSKSKNAWPLALPSAHDLAFAGFVWKPTSASPDNVQCFSCHCQLDGWEENDVPAYEHLTHSPSCGFAVVTCIRLRTGDPGRSEDDPISDAMMQARRDTFGDAWPLDSNEGYPSIEQLVEAGWYYDPTLDTPDGATCAYCSLSLDAWDIGDDPMEEHRRRAPDCLFFALRELYHPPPKAAPKKGKRASTRTSTASTSSKATRGKKRTSEQIEDSISSVVEPVRSKQRASESPDATIEDVKPKATHGRKRVSTQVDDTVASVAEKPVRGRKRASTQIDDTVESVVEKPTRGKKKAEQMDSTINDIQDQTPPAPAPAPKAKAKKAMPKAKRTSTASTTTKTRGKKRPSDQVDETEVIDSSPKRARHSSVSSFPDSLLAGTPKRIPTEPAESDTTGDEPAGPEVEEVEADISSLPASLLVGTPKKTPMRAMTPEQAQQTRNWDLIDIDAFFGSAGEIQALINDVIIDAGLDAIEPTEATAEALQAAVLEGLTKMEREMSVEQWVLYNAKRGEEKLRQACEKQIAAFVAQATRAREAIESLPVH</sequence>
<comment type="caution">
    <text evidence="1">The sequence shown here is derived from an EMBL/GenBank/DDBJ whole genome shotgun (WGS) entry which is preliminary data.</text>
</comment>
<gene>
    <name evidence="1" type="ORF">OPT61_g3104</name>
</gene>
<evidence type="ECO:0000313" key="2">
    <source>
        <dbReference type="Proteomes" id="UP001153331"/>
    </source>
</evidence>
<organism evidence="1 2">
    <name type="scientific">Boeremia exigua</name>
    <dbReference type="NCBI Taxonomy" id="749465"/>
    <lineage>
        <taxon>Eukaryota</taxon>
        <taxon>Fungi</taxon>
        <taxon>Dikarya</taxon>
        <taxon>Ascomycota</taxon>
        <taxon>Pezizomycotina</taxon>
        <taxon>Dothideomycetes</taxon>
        <taxon>Pleosporomycetidae</taxon>
        <taxon>Pleosporales</taxon>
        <taxon>Pleosporineae</taxon>
        <taxon>Didymellaceae</taxon>
        <taxon>Boeremia</taxon>
    </lineage>
</organism>
<accession>A0ACC2IJ32</accession>
<keyword evidence="2" id="KW-1185">Reference proteome</keyword>
<protein>
    <submittedName>
        <fullName evidence="1">Uncharacterized protein</fullName>
    </submittedName>
</protein>
<proteinExistence type="predicted"/>
<reference evidence="1" key="1">
    <citation type="submission" date="2022-11" db="EMBL/GenBank/DDBJ databases">
        <title>Genome Sequence of Boeremia exigua.</title>
        <authorList>
            <person name="Buettner E."/>
        </authorList>
    </citation>
    <scope>NUCLEOTIDE SEQUENCE</scope>
    <source>
        <strain evidence="1">CU02</strain>
    </source>
</reference>